<dbReference type="InterPro" id="IPR013320">
    <property type="entry name" value="ConA-like_dom_sf"/>
</dbReference>
<dbReference type="InterPro" id="IPR036024">
    <property type="entry name" value="Somatomedin_B-like_dom_sf"/>
</dbReference>
<dbReference type="EMBL" id="JBEUOH010000027">
    <property type="protein sequence ID" value="KAL0859444.1"/>
    <property type="molecule type" value="Genomic_DNA"/>
</dbReference>
<feature type="domain" description="Sushi" evidence="7">
    <location>
        <begin position="22"/>
        <end position="75"/>
    </location>
</feature>
<dbReference type="CDD" id="cd00033">
    <property type="entry name" value="CCP"/>
    <property type="match status" value="2"/>
</dbReference>
<dbReference type="Proteomes" id="UP001549920">
    <property type="component" value="Unassembled WGS sequence"/>
</dbReference>
<feature type="domain" description="Sushi" evidence="7">
    <location>
        <begin position="76"/>
        <end position="129"/>
    </location>
</feature>
<dbReference type="Gene3D" id="2.10.70.10">
    <property type="entry name" value="Complement Module, domain 1"/>
    <property type="match status" value="2"/>
</dbReference>
<evidence type="ECO:0000313" key="10">
    <source>
        <dbReference type="Proteomes" id="UP001549920"/>
    </source>
</evidence>
<dbReference type="Pfam" id="PF00629">
    <property type="entry name" value="MAM"/>
    <property type="match status" value="1"/>
</dbReference>
<dbReference type="PROSITE" id="PS50958">
    <property type="entry name" value="SMB_2"/>
    <property type="match status" value="1"/>
</dbReference>
<evidence type="ECO:0000256" key="3">
    <source>
        <dbReference type="SAM" id="MobiDB-lite"/>
    </source>
</evidence>
<dbReference type="PANTHER" id="PTHR23282:SF101">
    <property type="entry name" value="MAM DOMAIN-CONTAINING PROTEIN"/>
    <property type="match status" value="1"/>
</dbReference>
<dbReference type="CDD" id="cd06263">
    <property type="entry name" value="MAM"/>
    <property type="match status" value="1"/>
</dbReference>
<dbReference type="SUPFAM" id="SSF90188">
    <property type="entry name" value="Somatomedin B domain"/>
    <property type="match status" value="1"/>
</dbReference>
<keyword evidence="2" id="KW-0768">Sushi</keyword>
<dbReference type="SUPFAM" id="SSF57535">
    <property type="entry name" value="Complement control module/SCR domain"/>
    <property type="match status" value="2"/>
</dbReference>
<feature type="signal peptide" evidence="5">
    <location>
        <begin position="1"/>
        <end position="16"/>
    </location>
</feature>
<evidence type="ECO:0000259" key="8">
    <source>
        <dbReference type="PROSITE" id="PS50958"/>
    </source>
</evidence>
<evidence type="ECO:0000256" key="5">
    <source>
        <dbReference type="SAM" id="SignalP"/>
    </source>
</evidence>
<dbReference type="InterPro" id="IPR051560">
    <property type="entry name" value="MAM_domain-containing"/>
</dbReference>
<protein>
    <submittedName>
        <fullName evidence="9">Uncharacterized protein</fullName>
    </submittedName>
</protein>
<evidence type="ECO:0000259" key="7">
    <source>
        <dbReference type="PROSITE" id="PS50923"/>
    </source>
</evidence>
<dbReference type="PROSITE" id="PS50060">
    <property type="entry name" value="MAM_2"/>
    <property type="match status" value="1"/>
</dbReference>
<dbReference type="PANTHER" id="PTHR23282">
    <property type="entry name" value="APICAL ENDOSOMAL GLYCOPROTEIN PRECURSOR"/>
    <property type="match status" value="1"/>
</dbReference>
<feature type="transmembrane region" description="Helical" evidence="4">
    <location>
        <begin position="556"/>
        <end position="578"/>
    </location>
</feature>
<dbReference type="Pfam" id="PF01033">
    <property type="entry name" value="Somatomedin_B"/>
    <property type="match status" value="1"/>
</dbReference>
<dbReference type="InterPro" id="IPR000998">
    <property type="entry name" value="MAM_dom"/>
</dbReference>
<dbReference type="Gene3D" id="2.60.120.200">
    <property type="match status" value="1"/>
</dbReference>
<evidence type="ECO:0000256" key="2">
    <source>
        <dbReference type="PROSITE-ProRule" id="PRU00302"/>
    </source>
</evidence>
<dbReference type="Gene3D" id="4.10.410.20">
    <property type="match status" value="1"/>
</dbReference>
<name>A0ABR3H3R2_LOXSC</name>
<comment type="caution">
    <text evidence="2">Lacks conserved residue(s) required for the propagation of feature annotation.</text>
</comment>
<dbReference type="PROSITE" id="PS00524">
    <property type="entry name" value="SMB_1"/>
    <property type="match status" value="1"/>
</dbReference>
<feature type="chain" id="PRO_5045398686" evidence="5">
    <location>
        <begin position="17"/>
        <end position="612"/>
    </location>
</feature>
<dbReference type="SMART" id="SM00032">
    <property type="entry name" value="CCP"/>
    <property type="match status" value="2"/>
</dbReference>
<evidence type="ECO:0000313" key="9">
    <source>
        <dbReference type="EMBL" id="KAL0859444.1"/>
    </source>
</evidence>
<evidence type="ECO:0000259" key="6">
    <source>
        <dbReference type="PROSITE" id="PS50060"/>
    </source>
</evidence>
<organism evidence="9 10">
    <name type="scientific">Loxostege sticticalis</name>
    <name type="common">Beet webworm moth</name>
    <dbReference type="NCBI Taxonomy" id="481309"/>
    <lineage>
        <taxon>Eukaryota</taxon>
        <taxon>Metazoa</taxon>
        <taxon>Ecdysozoa</taxon>
        <taxon>Arthropoda</taxon>
        <taxon>Hexapoda</taxon>
        <taxon>Insecta</taxon>
        <taxon>Pterygota</taxon>
        <taxon>Neoptera</taxon>
        <taxon>Endopterygota</taxon>
        <taxon>Lepidoptera</taxon>
        <taxon>Glossata</taxon>
        <taxon>Ditrysia</taxon>
        <taxon>Pyraloidea</taxon>
        <taxon>Crambidae</taxon>
        <taxon>Pyraustinae</taxon>
        <taxon>Loxostege</taxon>
    </lineage>
</organism>
<accession>A0ABR3H3R2</accession>
<keyword evidence="4" id="KW-1133">Transmembrane helix</keyword>
<dbReference type="SUPFAM" id="SSF49899">
    <property type="entry name" value="Concanavalin A-like lectins/glucanases"/>
    <property type="match status" value="1"/>
</dbReference>
<feature type="domain" description="SMB" evidence="8">
    <location>
        <begin position="328"/>
        <end position="370"/>
    </location>
</feature>
<reference evidence="9 10" key="1">
    <citation type="submission" date="2024-06" db="EMBL/GenBank/DDBJ databases">
        <title>A chromosome-level genome assembly of beet webworm, Loxostege sticticalis.</title>
        <authorList>
            <person name="Zhang Y."/>
        </authorList>
    </citation>
    <scope>NUCLEOTIDE SEQUENCE [LARGE SCALE GENOMIC DNA]</scope>
    <source>
        <strain evidence="9">AQ026</strain>
        <tissue evidence="9">Whole body</tissue>
    </source>
</reference>
<sequence>MFKWIIFLSILSVIDAQYLPGGQCSVPRLAHGRPRWRSRSKLIKYICSPGYELVGSRYATCKNGQWDSPKPTCVRPGCPVPELKNGLVISTRSDAWLVFFCLPGYKLVGSSAMFCDGISWNATVPTCVDSTISTKLSCDFETPDLCGWTQDSLHDFDWERLNQKTPSSFLFTGPSHDHTIGKGGTGYYMYIESSSRKQNETARLISPIFDMKLAKDGCFSFYYHMFGRDIGGLRVYQKPDNIHLQTMIRLPEESRKKYILFEMWGNQGDFWYGDVSQLQDFGDNFQIVIEGIRGKKFTSDIAIDDVAILQGENCEAARKAISPPPALLPETCEGRCRNPLEPPRGCGCTIMCLVNNNCCPDFYDICFDTSDTTTEDPDPSSAELPQTQKLIGKTTTQSSTELESTPQGRLTTQPKTTTVPTTSKITVSTTVKPTTKTVRITKSTTTTKSMNVTVFQKDAISDKAKSTNVTTTRVPKPTTITLNTSKRTIIYKPSTKALPRNVTAKVIKTTTPKTKTVPLTTTVKTTFVNAPRTTETYTKKTSTLQRPVKSQAKSSAWRPVLITLAVLLCCGGLAWIAAGARGARGRAALAALRGRARNDPEVRYLHSDVDDE</sequence>
<comment type="caution">
    <text evidence="9">The sequence shown here is derived from an EMBL/GenBank/DDBJ whole genome shotgun (WGS) entry which is preliminary data.</text>
</comment>
<keyword evidence="1" id="KW-1015">Disulfide bond</keyword>
<dbReference type="InterPro" id="IPR001212">
    <property type="entry name" value="Somatomedin_B_dom"/>
</dbReference>
<feature type="compositionally biased region" description="Low complexity" evidence="3">
    <location>
        <begin position="394"/>
        <end position="420"/>
    </location>
</feature>
<dbReference type="SMART" id="SM00137">
    <property type="entry name" value="MAM"/>
    <property type="match status" value="1"/>
</dbReference>
<dbReference type="PROSITE" id="PS50923">
    <property type="entry name" value="SUSHI"/>
    <property type="match status" value="2"/>
</dbReference>
<keyword evidence="5" id="KW-0732">Signal</keyword>
<keyword evidence="10" id="KW-1185">Reference proteome</keyword>
<proteinExistence type="predicted"/>
<dbReference type="InterPro" id="IPR000436">
    <property type="entry name" value="Sushi_SCR_CCP_dom"/>
</dbReference>
<feature type="region of interest" description="Disordered" evidence="3">
    <location>
        <begin position="373"/>
        <end position="420"/>
    </location>
</feature>
<dbReference type="InterPro" id="IPR035976">
    <property type="entry name" value="Sushi/SCR/CCP_sf"/>
</dbReference>
<dbReference type="Pfam" id="PF00084">
    <property type="entry name" value="Sushi"/>
    <property type="match status" value="2"/>
</dbReference>
<keyword evidence="4" id="KW-0812">Transmembrane</keyword>
<gene>
    <name evidence="9" type="ORF">ABMA27_010619</name>
</gene>
<evidence type="ECO:0000256" key="4">
    <source>
        <dbReference type="SAM" id="Phobius"/>
    </source>
</evidence>
<feature type="domain" description="MAM" evidence="6">
    <location>
        <begin position="136"/>
        <end position="316"/>
    </location>
</feature>
<evidence type="ECO:0000256" key="1">
    <source>
        <dbReference type="ARBA" id="ARBA00023157"/>
    </source>
</evidence>
<keyword evidence="4" id="KW-0472">Membrane</keyword>